<feature type="region of interest" description="Disordered" evidence="1">
    <location>
        <begin position="1"/>
        <end position="22"/>
    </location>
</feature>
<proteinExistence type="predicted"/>
<dbReference type="RefSeq" id="WP_132545668.1">
    <property type="nucleotide sequence ID" value="NZ_SLWW01000010.1"/>
</dbReference>
<comment type="caution">
    <text evidence="2">The sequence shown here is derived from an EMBL/GenBank/DDBJ whole genome shotgun (WGS) entry which is preliminary data.</text>
</comment>
<reference evidence="2 3" key="1">
    <citation type="submission" date="2019-03" db="EMBL/GenBank/DDBJ databases">
        <title>Genomic Encyclopedia of Type Strains, Phase IV (KMG-IV): sequencing the most valuable type-strain genomes for metagenomic binning, comparative biology and taxonomic classification.</title>
        <authorList>
            <person name="Goeker M."/>
        </authorList>
    </citation>
    <scope>NUCLEOTIDE SEQUENCE [LARGE SCALE GENOMIC DNA]</scope>
    <source>
        <strain evidence="2 3">DSM 4868</strain>
    </source>
</reference>
<evidence type="ECO:0008006" key="4">
    <source>
        <dbReference type="Google" id="ProtNLM"/>
    </source>
</evidence>
<gene>
    <name evidence="2" type="ORF">EV655_110146</name>
</gene>
<dbReference type="Proteomes" id="UP000295142">
    <property type="component" value="Unassembled WGS sequence"/>
</dbReference>
<accession>A0A4V2SA51</accession>
<protein>
    <recommendedName>
        <fullName evidence="4">TnsA endonuclease-like protein</fullName>
    </recommendedName>
</protein>
<sequence>MSSTYVWDDPRPSRASKPIPKSSHGHFVVQMVIHDSDEDPGQISLCGSLGEYRTRLIALAEPDTVDVIEQVGPVPWTDDKGKIHGHYIDQVVVKTGDRRLGLTDKPYRRVTPAFQAEIAQVDAAGRNMGAIDGLYLVTEYARDPVALYNADLFRGCRDADPEVDTLAAEVVAGLDGEATLQRLVGEINRGPRGFRALVRLIRSGRLRMVSAEKIAHTTLVTRGEGAP</sequence>
<name>A0A4V2SA51_9RHOB</name>
<organism evidence="2 3">
    <name type="scientific">Rhodovulum euryhalinum</name>
    <dbReference type="NCBI Taxonomy" id="35805"/>
    <lineage>
        <taxon>Bacteria</taxon>
        <taxon>Pseudomonadati</taxon>
        <taxon>Pseudomonadota</taxon>
        <taxon>Alphaproteobacteria</taxon>
        <taxon>Rhodobacterales</taxon>
        <taxon>Paracoccaceae</taxon>
        <taxon>Rhodovulum</taxon>
    </lineage>
</organism>
<evidence type="ECO:0000256" key="1">
    <source>
        <dbReference type="SAM" id="MobiDB-lite"/>
    </source>
</evidence>
<dbReference type="EMBL" id="SLWW01000010">
    <property type="protein sequence ID" value="TCO70380.1"/>
    <property type="molecule type" value="Genomic_DNA"/>
</dbReference>
<dbReference type="AlphaFoldDB" id="A0A4V2SA51"/>
<evidence type="ECO:0000313" key="3">
    <source>
        <dbReference type="Proteomes" id="UP000295142"/>
    </source>
</evidence>
<keyword evidence="3" id="KW-1185">Reference proteome</keyword>
<dbReference type="OrthoDB" id="7846781at2"/>
<evidence type="ECO:0000313" key="2">
    <source>
        <dbReference type="EMBL" id="TCO70380.1"/>
    </source>
</evidence>